<evidence type="ECO:0000256" key="3">
    <source>
        <dbReference type="ARBA" id="ARBA00022801"/>
    </source>
</evidence>
<sequence length="153" mass="17399">MRRRPRGTARARPFPDGFPGAEWAPAHPSNYTSARRPWSHPIDHVVIHVAQETYRDTIGVFADRAREVSAHYVVAADGRVAQCLRDADIGWHAGDWDHNTRSIGIEHEGWVDRPEWFTDTMYERSAELTAYLCGWSTPSEHGSRDQGPPALRR</sequence>
<dbReference type="GO" id="GO:0071555">
    <property type="term" value="P:cell wall organization"/>
    <property type="evidence" value="ECO:0007669"/>
    <property type="project" value="UniProtKB-KW"/>
</dbReference>
<feature type="region of interest" description="Disordered" evidence="5">
    <location>
        <begin position="1"/>
        <end position="25"/>
    </location>
</feature>
<dbReference type="InterPro" id="IPR036505">
    <property type="entry name" value="Amidase/PGRP_sf"/>
</dbReference>
<dbReference type="CDD" id="cd06583">
    <property type="entry name" value="PGRP"/>
    <property type="match status" value="1"/>
</dbReference>
<comment type="caution">
    <text evidence="7">The sequence shown here is derived from an EMBL/GenBank/DDBJ whole genome shotgun (WGS) entry which is preliminary data.</text>
</comment>
<dbReference type="AlphaFoldDB" id="A0A3A9W024"/>
<evidence type="ECO:0000313" key="9">
    <source>
        <dbReference type="Proteomes" id="UP000268652"/>
    </source>
</evidence>
<name>A0A3A9W024_9ACTN</name>
<dbReference type="PANTHER" id="PTHR30417">
    <property type="entry name" value="N-ACETYLMURAMOYL-L-ALANINE AMIDASE AMID"/>
    <property type="match status" value="1"/>
</dbReference>
<dbReference type="EC" id="3.5.1.28" evidence="2"/>
<evidence type="ECO:0000313" key="8">
    <source>
        <dbReference type="EMBL" id="RKN17642.1"/>
    </source>
</evidence>
<protein>
    <recommendedName>
        <fullName evidence="2">N-acetylmuramoyl-L-alanine amidase</fullName>
        <ecNumber evidence="2">3.5.1.28</ecNumber>
    </recommendedName>
</protein>
<proteinExistence type="predicted"/>
<evidence type="ECO:0000256" key="4">
    <source>
        <dbReference type="ARBA" id="ARBA00023316"/>
    </source>
</evidence>
<organism evidence="7 10">
    <name type="scientific">Streptomyces radicis</name>
    <dbReference type="NCBI Taxonomy" id="1750517"/>
    <lineage>
        <taxon>Bacteria</taxon>
        <taxon>Bacillati</taxon>
        <taxon>Actinomycetota</taxon>
        <taxon>Actinomycetes</taxon>
        <taxon>Kitasatosporales</taxon>
        <taxon>Streptomycetaceae</taxon>
        <taxon>Streptomyces</taxon>
    </lineage>
</organism>
<reference evidence="9 10" key="1">
    <citation type="submission" date="2018-09" db="EMBL/GenBank/DDBJ databases">
        <title>Streptomyces sp. nov. DS1-2, an endophytic actinomycete isolated from roots of Dendrobium scabrilingue.</title>
        <authorList>
            <person name="Kuncharoen N."/>
            <person name="Kudo T."/>
            <person name="Ohkuma M."/>
            <person name="Yuki M."/>
            <person name="Tanasupawat S."/>
        </authorList>
    </citation>
    <scope>NUCLEOTIDE SEQUENCE [LARGE SCALE GENOMIC DNA]</scope>
    <source>
        <strain evidence="7 10">AZ1-7</strain>
        <strain evidence="8 9">DS1-2</strain>
    </source>
</reference>
<evidence type="ECO:0000256" key="2">
    <source>
        <dbReference type="ARBA" id="ARBA00011901"/>
    </source>
</evidence>
<dbReference type="EMBL" id="RBDX01000024">
    <property type="protein sequence ID" value="RKN05803.1"/>
    <property type="molecule type" value="Genomic_DNA"/>
</dbReference>
<dbReference type="GO" id="GO:0008745">
    <property type="term" value="F:N-acetylmuramoyl-L-alanine amidase activity"/>
    <property type="evidence" value="ECO:0007669"/>
    <property type="project" value="UniProtKB-EC"/>
</dbReference>
<dbReference type="RefSeq" id="WP_120699180.1">
    <property type="nucleotide sequence ID" value="NZ_RBDX01000024.1"/>
</dbReference>
<keyword evidence="3" id="KW-0378">Hydrolase</keyword>
<keyword evidence="9" id="KW-1185">Reference proteome</keyword>
<evidence type="ECO:0000313" key="10">
    <source>
        <dbReference type="Proteomes" id="UP000275024"/>
    </source>
</evidence>
<evidence type="ECO:0000256" key="1">
    <source>
        <dbReference type="ARBA" id="ARBA00001561"/>
    </source>
</evidence>
<accession>A0A3A9W024</accession>
<dbReference type="Proteomes" id="UP000268652">
    <property type="component" value="Unassembled WGS sequence"/>
</dbReference>
<evidence type="ECO:0000256" key="5">
    <source>
        <dbReference type="SAM" id="MobiDB-lite"/>
    </source>
</evidence>
<evidence type="ECO:0000259" key="6">
    <source>
        <dbReference type="SMART" id="SM00644"/>
    </source>
</evidence>
<dbReference type="InterPro" id="IPR002502">
    <property type="entry name" value="Amidase_domain"/>
</dbReference>
<dbReference type="Gene3D" id="3.40.80.10">
    <property type="entry name" value="Peptidoglycan recognition protein-like"/>
    <property type="match status" value="1"/>
</dbReference>
<feature type="domain" description="N-acetylmuramoyl-L-alanine amidase" evidence="6">
    <location>
        <begin position="31"/>
        <end position="147"/>
    </location>
</feature>
<evidence type="ECO:0000313" key="7">
    <source>
        <dbReference type="EMBL" id="RKN05803.1"/>
    </source>
</evidence>
<dbReference type="EMBL" id="RBDY01000022">
    <property type="protein sequence ID" value="RKN17642.1"/>
    <property type="molecule type" value="Genomic_DNA"/>
</dbReference>
<dbReference type="Proteomes" id="UP000275024">
    <property type="component" value="Unassembled WGS sequence"/>
</dbReference>
<dbReference type="SMART" id="SM00644">
    <property type="entry name" value="Ami_2"/>
    <property type="match status" value="1"/>
</dbReference>
<dbReference type="GO" id="GO:0009253">
    <property type="term" value="P:peptidoglycan catabolic process"/>
    <property type="evidence" value="ECO:0007669"/>
    <property type="project" value="InterPro"/>
</dbReference>
<comment type="catalytic activity">
    <reaction evidence="1">
        <text>Hydrolyzes the link between N-acetylmuramoyl residues and L-amino acid residues in certain cell-wall glycopeptides.</text>
        <dbReference type="EC" id="3.5.1.28"/>
    </reaction>
</comment>
<keyword evidence="4" id="KW-0961">Cell wall biogenesis/degradation</keyword>
<dbReference type="InterPro" id="IPR051206">
    <property type="entry name" value="NAMLAA_amidase_2"/>
</dbReference>
<gene>
    <name evidence="8" type="ORF">D7318_23495</name>
    <name evidence="7" type="ORF">D7319_24035</name>
</gene>
<dbReference type="GO" id="GO:0009254">
    <property type="term" value="P:peptidoglycan turnover"/>
    <property type="evidence" value="ECO:0007669"/>
    <property type="project" value="TreeGrafter"/>
</dbReference>
<dbReference type="SUPFAM" id="SSF55846">
    <property type="entry name" value="N-acetylmuramoyl-L-alanine amidase-like"/>
    <property type="match status" value="1"/>
</dbReference>
<dbReference type="PANTHER" id="PTHR30417:SF1">
    <property type="entry name" value="N-ACETYLMURAMOYL-L-ALANINE AMIDASE AMID"/>
    <property type="match status" value="1"/>
</dbReference>
<dbReference type="Pfam" id="PF01510">
    <property type="entry name" value="Amidase_2"/>
    <property type="match status" value="1"/>
</dbReference>
<dbReference type="OrthoDB" id="66275at2"/>